<sequence>MSTQLFKLTNLHVELQDAVLDMVDSPKDLLSFALTSKHFHGHIVPYHIQFRVIVCDLKCGKSLWKLLAERPLLYSRIRDLRLIEIYSWDADASHSFVLSDCPEVTYPKDPEITPGECVTNFKRIVPHLSSLTNFTWEPYKADILWNATASAVFPGLRAWPKLQEFQLILTDIELNLLYYKQVWNSVYILSYRSLSQRS</sequence>
<accession>A0A0C9V4H4</accession>
<name>A0A0C9V4H4_SPHS4</name>
<keyword evidence="2" id="KW-1185">Reference proteome</keyword>
<protein>
    <recommendedName>
        <fullName evidence="3">F-box domain-containing protein</fullName>
    </recommendedName>
</protein>
<gene>
    <name evidence="1" type="ORF">M422DRAFT_260965</name>
</gene>
<dbReference type="Proteomes" id="UP000054279">
    <property type="component" value="Unassembled WGS sequence"/>
</dbReference>
<dbReference type="HOGENOM" id="CLU_1378906_0_0_1"/>
<evidence type="ECO:0000313" key="2">
    <source>
        <dbReference type="Proteomes" id="UP000054279"/>
    </source>
</evidence>
<dbReference type="AlphaFoldDB" id="A0A0C9V4H4"/>
<proteinExistence type="predicted"/>
<evidence type="ECO:0008006" key="3">
    <source>
        <dbReference type="Google" id="ProtNLM"/>
    </source>
</evidence>
<dbReference type="EMBL" id="KN837176">
    <property type="protein sequence ID" value="KIJ36617.1"/>
    <property type="molecule type" value="Genomic_DNA"/>
</dbReference>
<organism evidence="1 2">
    <name type="scientific">Sphaerobolus stellatus (strain SS14)</name>
    <dbReference type="NCBI Taxonomy" id="990650"/>
    <lineage>
        <taxon>Eukaryota</taxon>
        <taxon>Fungi</taxon>
        <taxon>Dikarya</taxon>
        <taxon>Basidiomycota</taxon>
        <taxon>Agaricomycotina</taxon>
        <taxon>Agaricomycetes</taxon>
        <taxon>Phallomycetidae</taxon>
        <taxon>Geastrales</taxon>
        <taxon>Sphaerobolaceae</taxon>
        <taxon>Sphaerobolus</taxon>
    </lineage>
</organism>
<evidence type="ECO:0000313" key="1">
    <source>
        <dbReference type="EMBL" id="KIJ36617.1"/>
    </source>
</evidence>
<reference evidence="1 2" key="1">
    <citation type="submission" date="2014-06" db="EMBL/GenBank/DDBJ databases">
        <title>Evolutionary Origins and Diversification of the Mycorrhizal Mutualists.</title>
        <authorList>
            <consortium name="DOE Joint Genome Institute"/>
            <consortium name="Mycorrhizal Genomics Consortium"/>
            <person name="Kohler A."/>
            <person name="Kuo A."/>
            <person name="Nagy L.G."/>
            <person name="Floudas D."/>
            <person name="Copeland A."/>
            <person name="Barry K.W."/>
            <person name="Cichocki N."/>
            <person name="Veneault-Fourrey C."/>
            <person name="LaButti K."/>
            <person name="Lindquist E.A."/>
            <person name="Lipzen A."/>
            <person name="Lundell T."/>
            <person name="Morin E."/>
            <person name="Murat C."/>
            <person name="Riley R."/>
            <person name="Ohm R."/>
            <person name="Sun H."/>
            <person name="Tunlid A."/>
            <person name="Henrissat B."/>
            <person name="Grigoriev I.V."/>
            <person name="Hibbett D.S."/>
            <person name="Martin F."/>
        </authorList>
    </citation>
    <scope>NUCLEOTIDE SEQUENCE [LARGE SCALE GENOMIC DNA]</scope>
    <source>
        <strain evidence="1 2">SS14</strain>
    </source>
</reference>